<dbReference type="AlphaFoldDB" id="A0AA86W4L6"/>
<evidence type="ECO:0000256" key="1">
    <source>
        <dbReference type="SAM" id="SignalP"/>
    </source>
</evidence>
<dbReference type="Pfam" id="PF00704">
    <property type="entry name" value="Glyco_hydro_18"/>
    <property type="match status" value="1"/>
</dbReference>
<dbReference type="PROSITE" id="PS51257">
    <property type="entry name" value="PROKAR_LIPOPROTEIN"/>
    <property type="match status" value="1"/>
</dbReference>
<dbReference type="Gramene" id="rna-AYBTSS11_LOCUS30655">
    <property type="protein sequence ID" value="CAJ1978461.1"/>
    <property type="gene ID" value="gene-AYBTSS11_LOCUS30655"/>
</dbReference>
<dbReference type="InterPro" id="IPR017853">
    <property type="entry name" value="GH"/>
</dbReference>
<gene>
    <name evidence="3" type="ORF">AYBTSS11_LOCUS30655</name>
</gene>
<reference evidence="3" key="1">
    <citation type="submission" date="2023-10" db="EMBL/GenBank/DDBJ databases">
        <authorList>
            <person name="Domelevo Entfellner J.-B."/>
        </authorList>
    </citation>
    <scope>NUCLEOTIDE SEQUENCE</scope>
</reference>
<dbReference type="Gene3D" id="3.20.20.80">
    <property type="entry name" value="Glycosidases"/>
    <property type="match status" value="1"/>
</dbReference>
<dbReference type="PANTHER" id="PTHR45708:SF31">
    <property type="entry name" value="III ACIDIC ENDOCHITINASE, PUTATIVE-RELATED"/>
    <property type="match status" value="1"/>
</dbReference>
<feature type="signal peptide" evidence="1">
    <location>
        <begin position="1"/>
        <end position="21"/>
    </location>
</feature>
<keyword evidence="4" id="KW-1185">Reference proteome</keyword>
<feature type="chain" id="PRO_5041718172" description="GH18 domain-containing protein" evidence="1">
    <location>
        <begin position="22"/>
        <end position="310"/>
    </location>
</feature>
<dbReference type="SUPFAM" id="SSF51445">
    <property type="entry name" value="(Trans)glycosidases"/>
    <property type="match status" value="1"/>
</dbReference>
<dbReference type="GO" id="GO:0004568">
    <property type="term" value="F:chitinase activity"/>
    <property type="evidence" value="ECO:0007669"/>
    <property type="project" value="TreeGrafter"/>
</dbReference>
<protein>
    <recommendedName>
        <fullName evidence="2">GH18 domain-containing protein</fullName>
    </recommendedName>
</protein>
<dbReference type="GO" id="GO:0005576">
    <property type="term" value="C:extracellular region"/>
    <property type="evidence" value="ECO:0007669"/>
    <property type="project" value="TreeGrafter"/>
</dbReference>
<keyword evidence="1" id="KW-0732">Signal</keyword>
<proteinExistence type="predicted"/>
<feature type="domain" description="GH18" evidence="2">
    <location>
        <begin position="26"/>
        <end position="310"/>
    </location>
</feature>
<dbReference type="InterPro" id="IPR001223">
    <property type="entry name" value="Glyco_hydro18_cat"/>
</dbReference>
<name>A0AA86W4L6_9FABA</name>
<dbReference type="InterPro" id="IPR045321">
    <property type="entry name" value="Cts1-like"/>
</dbReference>
<dbReference type="InterPro" id="IPR050542">
    <property type="entry name" value="Glycosyl_Hydrlase18_Chitinase"/>
</dbReference>
<dbReference type="CDD" id="cd02877">
    <property type="entry name" value="GH18_hevamine_XipI_class_III"/>
    <property type="match status" value="1"/>
</dbReference>
<dbReference type="PANTHER" id="PTHR45708">
    <property type="entry name" value="ENDOCHITINASE"/>
    <property type="match status" value="1"/>
</dbReference>
<dbReference type="EMBL" id="OY731408">
    <property type="protein sequence ID" value="CAJ1978461.1"/>
    <property type="molecule type" value="Genomic_DNA"/>
</dbReference>
<organism evidence="3 4">
    <name type="scientific">Sphenostylis stenocarpa</name>
    <dbReference type="NCBI Taxonomy" id="92480"/>
    <lineage>
        <taxon>Eukaryota</taxon>
        <taxon>Viridiplantae</taxon>
        <taxon>Streptophyta</taxon>
        <taxon>Embryophyta</taxon>
        <taxon>Tracheophyta</taxon>
        <taxon>Spermatophyta</taxon>
        <taxon>Magnoliopsida</taxon>
        <taxon>eudicotyledons</taxon>
        <taxon>Gunneridae</taxon>
        <taxon>Pentapetalae</taxon>
        <taxon>rosids</taxon>
        <taxon>fabids</taxon>
        <taxon>Fabales</taxon>
        <taxon>Fabaceae</taxon>
        <taxon>Papilionoideae</taxon>
        <taxon>50 kb inversion clade</taxon>
        <taxon>NPAAA clade</taxon>
        <taxon>indigoferoid/millettioid clade</taxon>
        <taxon>Phaseoleae</taxon>
        <taxon>Sphenostylis</taxon>
    </lineage>
</organism>
<evidence type="ECO:0000313" key="3">
    <source>
        <dbReference type="EMBL" id="CAJ1978461.1"/>
    </source>
</evidence>
<accession>A0AA86W4L6</accession>
<dbReference type="Proteomes" id="UP001189624">
    <property type="component" value="Chromosome 11"/>
</dbReference>
<sequence>MGCRRVAFVLFLFSLLTLSCSQVENGVIGVYWGQDHRDGDLQSTCDSGNYRIVLLAFLRVFGEGRRPHWDFVGLCDSPFSYNCTELEPQIKHCQAKGIKVFLSIGGPPWSDYSLSSAEDAKNVARYIYRNFLSGRFGPLGSVELDGVEFHIRKSGNHWDDLVKELDFFRHSRGPYFQLAAAPRCPVPVYYLGNAIETKLFDYIFVRFYEDPCCEASYEGDTTLLLESWDKWVNLAPPNSTIFLGLLSSLTAGGTGYVRPSIVNREVLPHVKKASNYGGVILWNRYRDIVWNFSGRILPNVPKSTLLSSVS</sequence>
<evidence type="ECO:0000313" key="4">
    <source>
        <dbReference type="Proteomes" id="UP001189624"/>
    </source>
</evidence>
<dbReference type="PROSITE" id="PS51910">
    <property type="entry name" value="GH18_2"/>
    <property type="match status" value="1"/>
</dbReference>
<dbReference type="GO" id="GO:0005975">
    <property type="term" value="P:carbohydrate metabolic process"/>
    <property type="evidence" value="ECO:0007669"/>
    <property type="project" value="InterPro"/>
</dbReference>
<evidence type="ECO:0000259" key="2">
    <source>
        <dbReference type="PROSITE" id="PS51910"/>
    </source>
</evidence>